<dbReference type="SUPFAM" id="SSF49503">
    <property type="entry name" value="Cupredoxins"/>
    <property type="match status" value="1"/>
</dbReference>
<evidence type="ECO:0008006" key="5">
    <source>
        <dbReference type="Google" id="ProtNLM"/>
    </source>
</evidence>
<gene>
    <name evidence="3" type="ORF">Q2100_04490</name>
</gene>
<keyword evidence="2" id="KW-0732">Signal</keyword>
<evidence type="ECO:0000313" key="3">
    <source>
        <dbReference type="EMBL" id="MDO3634999.1"/>
    </source>
</evidence>
<evidence type="ECO:0000256" key="2">
    <source>
        <dbReference type="SAM" id="SignalP"/>
    </source>
</evidence>
<dbReference type="PROSITE" id="PS51257">
    <property type="entry name" value="PROKAR_LIPOPROTEIN"/>
    <property type="match status" value="1"/>
</dbReference>
<organism evidence="3 4">
    <name type="scientific">Mycolicibacterium arseniciresistens</name>
    <dbReference type="NCBI Taxonomy" id="3062257"/>
    <lineage>
        <taxon>Bacteria</taxon>
        <taxon>Bacillati</taxon>
        <taxon>Actinomycetota</taxon>
        <taxon>Actinomycetes</taxon>
        <taxon>Mycobacteriales</taxon>
        <taxon>Mycobacteriaceae</taxon>
        <taxon>Mycolicibacterium</taxon>
    </lineage>
</organism>
<reference evidence="3" key="1">
    <citation type="submission" date="2023-07" db="EMBL/GenBank/DDBJ databases">
        <title>Mycolicibacterium sp. nov., a novel bacterial species.</title>
        <authorList>
            <person name="Cao Y."/>
        </authorList>
    </citation>
    <scope>NUCLEOTIDE SEQUENCE</scope>
    <source>
        <strain evidence="3">KC 300</strain>
    </source>
</reference>
<proteinExistence type="predicted"/>
<keyword evidence="4" id="KW-1185">Reference proteome</keyword>
<comment type="caution">
    <text evidence="3">The sequence shown here is derived from an EMBL/GenBank/DDBJ whole genome shotgun (WGS) entry which is preliminary data.</text>
</comment>
<dbReference type="Proteomes" id="UP001168823">
    <property type="component" value="Unassembled WGS sequence"/>
</dbReference>
<protein>
    <recommendedName>
        <fullName evidence="5">Lipoprotein LpqE</fullName>
    </recommendedName>
</protein>
<dbReference type="InterPro" id="IPR008972">
    <property type="entry name" value="Cupredoxin"/>
</dbReference>
<feature type="region of interest" description="Disordered" evidence="1">
    <location>
        <begin position="22"/>
        <end position="49"/>
    </location>
</feature>
<feature type="signal peptide" evidence="2">
    <location>
        <begin position="1"/>
        <end position="22"/>
    </location>
</feature>
<dbReference type="Gene3D" id="2.60.40.420">
    <property type="entry name" value="Cupredoxins - blue copper proteins"/>
    <property type="match status" value="1"/>
</dbReference>
<name>A0ABT8UB39_9MYCO</name>
<sequence>MKSRILLTVPVAAVVLALTACGSNPSQSPSSTAAASSSESAAPATSSTSAVAGTVIEVTIAGGVVTPVNAQAEAALGEPIVLEVSSDVVDSFHVHSVPERTFDVEARPDQRFEFTIDVPGRVDVELHELHRTVVTIEVRP</sequence>
<evidence type="ECO:0000313" key="4">
    <source>
        <dbReference type="Proteomes" id="UP001168823"/>
    </source>
</evidence>
<dbReference type="EMBL" id="JAUMSQ010000018">
    <property type="protein sequence ID" value="MDO3634999.1"/>
    <property type="molecule type" value="Genomic_DNA"/>
</dbReference>
<feature type="chain" id="PRO_5045607624" description="Lipoprotein LpqE" evidence="2">
    <location>
        <begin position="23"/>
        <end position="140"/>
    </location>
</feature>
<evidence type="ECO:0000256" key="1">
    <source>
        <dbReference type="SAM" id="MobiDB-lite"/>
    </source>
</evidence>
<dbReference type="RefSeq" id="WP_302912996.1">
    <property type="nucleotide sequence ID" value="NZ_JAUMSQ010000018.1"/>
</dbReference>
<accession>A0ABT8UB39</accession>